<feature type="domain" description="Glycosyltransferase subfamily 4-like N-terminal" evidence="1">
    <location>
        <begin position="24"/>
        <end position="183"/>
    </location>
</feature>
<dbReference type="Proteomes" id="UP000679352">
    <property type="component" value="Plasmid p1"/>
</dbReference>
<evidence type="ECO:0000259" key="1">
    <source>
        <dbReference type="Pfam" id="PF13579"/>
    </source>
</evidence>
<dbReference type="RefSeq" id="WP_215505114.1">
    <property type="nucleotide sequence ID" value="NZ_CP076362.1"/>
</dbReference>
<dbReference type="Pfam" id="PF13579">
    <property type="entry name" value="Glyco_trans_4_4"/>
    <property type="match status" value="1"/>
</dbReference>
<dbReference type="SUPFAM" id="SSF53756">
    <property type="entry name" value="UDP-Glycosyltransferase/glycogen phosphorylase"/>
    <property type="match status" value="1"/>
</dbReference>
<keyword evidence="3" id="KW-1185">Reference proteome</keyword>
<dbReference type="PANTHER" id="PTHR45947">
    <property type="entry name" value="SULFOQUINOVOSYL TRANSFERASE SQD2"/>
    <property type="match status" value="1"/>
</dbReference>
<proteinExistence type="predicted"/>
<accession>A0A975PAJ4</accession>
<dbReference type="GO" id="GO:0016758">
    <property type="term" value="F:hexosyltransferase activity"/>
    <property type="evidence" value="ECO:0007669"/>
    <property type="project" value="TreeGrafter"/>
</dbReference>
<dbReference type="Pfam" id="PF13692">
    <property type="entry name" value="Glyco_trans_1_4"/>
    <property type="match status" value="1"/>
</dbReference>
<name>A0A975PAJ4_9RHOB</name>
<dbReference type="EMBL" id="CP076362">
    <property type="protein sequence ID" value="QWK92208.1"/>
    <property type="molecule type" value="Genomic_DNA"/>
</dbReference>
<geneLocation type="plasmid" evidence="2 3">
    <name>p1</name>
</geneLocation>
<sequence>MSAKSVPDRIRVAMLTQRYIPFTGGAEKQLSAVLQRLPDLGIDATVITRRHDDSPPYSLVNGIPVHRIDVHGPRVIASLSYTAQALRLLRRFGPDVVHAHELLSPTTTAIAYKVMCGTAVAAKVLRGGSLGDIAVLEGSRIGRLRLSRLLQRVDAFSVISGEIDAELADHGVPSERRRFIPNGVDLARFHPVEPDRKIHIRAGLGLPDGPIAMFAGRLEREKRIDRLVALWPHVRSVIPAATLVVAGTGSLAHALAAARTEGIILAGAQADLCDWYAAADVFVLPSEAEGLSNAMLEALATGLPCVATKVGAAPELLSQGLGCLVDVDDDSGLVSALIATLQGLPSYSAQHARDVVVSNYSIEVTASRLAQLYRELVYVKKNRNTAIKFR</sequence>
<evidence type="ECO:0000313" key="3">
    <source>
        <dbReference type="Proteomes" id="UP000679352"/>
    </source>
</evidence>
<dbReference type="KEGG" id="gfu:KM031_18100"/>
<dbReference type="CDD" id="cd03801">
    <property type="entry name" value="GT4_PimA-like"/>
    <property type="match status" value="1"/>
</dbReference>
<protein>
    <submittedName>
        <fullName evidence="2">Glycosyltransferase family 4 protein</fullName>
    </submittedName>
</protein>
<reference evidence="2" key="1">
    <citation type="submission" date="2021-06" db="EMBL/GenBank/DDBJ databases">
        <authorList>
            <person name="Lee C.-S."/>
            <person name="Jin L."/>
        </authorList>
    </citation>
    <scope>NUCLEOTIDE SEQUENCE</scope>
    <source>
        <strain evidence="2">Con5</strain>
        <plasmid evidence="2">p1</plasmid>
    </source>
</reference>
<dbReference type="PANTHER" id="PTHR45947:SF3">
    <property type="entry name" value="SULFOQUINOVOSYL TRANSFERASE SQD2"/>
    <property type="match status" value="1"/>
</dbReference>
<evidence type="ECO:0000313" key="2">
    <source>
        <dbReference type="EMBL" id="QWK92208.1"/>
    </source>
</evidence>
<gene>
    <name evidence="2" type="ORF">KM031_18100</name>
</gene>
<dbReference type="InterPro" id="IPR050194">
    <property type="entry name" value="Glycosyltransferase_grp1"/>
</dbReference>
<organism evidence="2 3">
    <name type="scientific">Gemmobacter fulvus</name>
    <dbReference type="NCBI Taxonomy" id="2840474"/>
    <lineage>
        <taxon>Bacteria</taxon>
        <taxon>Pseudomonadati</taxon>
        <taxon>Pseudomonadota</taxon>
        <taxon>Alphaproteobacteria</taxon>
        <taxon>Rhodobacterales</taxon>
        <taxon>Paracoccaceae</taxon>
        <taxon>Gemmobacter</taxon>
    </lineage>
</organism>
<dbReference type="AlphaFoldDB" id="A0A975PAJ4"/>
<dbReference type="InterPro" id="IPR028098">
    <property type="entry name" value="Glyco_trans_4-like_N"/>
</dbReference>
<dbReference type="Gene3D" id="3.40.50.2000">
    <property type="entry name" value="Glycogen Phosphorylase B"/>
    <property type="match status" value="2"/>
</dbReference>
<keyword evidence="2" id="KW-0614">Plasmid</keyword>